<dbReference type="Pfam" id="PF13376">
    <property type="entry name" value="OmdA"/>
    <property type="match status" value="1"/>
</dbReference>
<proteinExistence type="predicted"/>
<organism evidence="1 2">
    <name type="scientific">Viridibacillus soli</name>
    <dbReference type="NCBI Taxonomy" id="2798301"/>
    <lineage>
        <taxon>Bacteria</taxon>
        <taxon>Bacillati</taxon>
        <taxon>Bacillota</taxon>
        <taxon>Bacilli</taxon>
        <taxon>Bacillales</taxon>
        <taxon>Caryophanaceae</taxon>
        <taxon>Viridibacillus</taxon>
    </lineage>
</organism>
<comment type="caution">
    <text evidence="1">The sequence shown here is derived from an EMBL/GenBank/DDBJ whole genome shotgun (WGS) entry which is preliminary data.</text>
</comment>
<reference evidence="1 2" key="1">
    <citation type="submission" date="2020-12" db="EMBL/GenBank/DDBJ databases">
        <title>YIM B01967 draft genome.</title>
        <authorList>
            <person name="Yan X."/>
        </authorList>
    </citation>
    <scope>NUCLEOTIDE SEQUENCE [LARGE SCALE GENOMIC DNA]</scope>
    <source>
        <strain evidence="1 2">YIM B01967</strain>
    </source>
</reference>
<dbReference type="RefSeq" id="WP_200750697.1">
    <property type="nucleotide sequence ID" value="NZ_JAEOAH010000073.1"/>
</dbReference>
<name>A0ABS1HDV1_9BACL</name>
<protein>
    <submittedName>
        <fullName evidence="1">YdeI/OmpD-associated family protein</fullName>
    </submittedName>
</protein>
<keyword evidence="2" id="KW-1185">Reference proteome</keyword>
<accession>A0ABS1HDV1</accession>
<dbReference type="EMBL" id="JAEOAH010000073">
    <property type="protein sequence ID" value="MBK3497429.1"/>
    <property type="molecule type" value="Genomic_DNA"/>
</dbReference>
<dbReference type="Proteomes" id="UP000618943">
    <property type="component" value="Unassembled WGS sequence"/>
</dbReference>
<evidence type="ECO:0000313" key="2">
    <source>
        <dbReference type="Proteomes" id="UP000618943"/>
    </source>
</evidence>
<sequence>MGDYISRIPGIQQYLSNQKEVLDFYNALTPGYKRDWARFVYSAKRAET</sequence>
<gene>
    <name evidence="1" type="ORF">JFL43_21970</name>
</gene>
<evidence type="ECO:0000313" key="1">
    <source>
        <dbReference type="EMBL" id="MBK3497429.1"/>
    </source>
</evidence>